<dbReference type="Proteomes" id="UP000694864">
    <property type="component" value="Chromosome 20"/>
</dbReference>
<evidence type="ECO:0000313" key="1">
    <source>
        <dbReference type="Proteomes" id="UP000694864"/>
    </source>
</evidence>
<reference evidence="1" key="1">
    <citation type="journal article" date="2014" name="Nat. Commun.">
        <title>The emerging biofuel crop Camelina sativa retains a highly undifferentiated hexaploid genome structure.</title>
        <authorList>
            <person name="Kagale S."/>
            <person name="Koh C."/>
            <person name="Nixon J."/>
            <person name="Bollina V."/>
            <person name="Clarke W.E."/>
            <person name="Tuteja R."/>
            <person name="Spillane C."/>
            <person name="Robinson S.J."/>
            <person name="Links M.G."/>
            <person name="Clarke C."/>
            <person name="Higgins E.E."/>
            <person name="Huebert T."/>
            <person name="Sharpe A.G."/>
            <person name="Parkin I.A."/>
        </authorList>
    </citation>
    <scope>NUCLEOTIDE SEQUENCE [LARGE SCALE GENOMIC DNA]</scope>
    <source>
        <strain evidence="1">cv. DH55</strain>
    </source>
</reference>
<evidence type="ECO:0000313" key="2">
    <source>
        <dbReference type="RefSeq" id="XP_010492468.1"/>
    </source>
</evidence>
<dbReference type="GeneID" id="104769852"/>
<dbReference type="RefSeq" id="XP_010492468.1">
    <property type="nucleotide sequence ID" value="XM_010494166.1"/>
</dbReference>
<keyword evidence="1" id="KW-1185">Reference proteome</keyword>
<reference evidence="2" key="2">
    <citation type="submission" date="2025-08" db="UniProtKB">
        <authorList>
            <consortium name="RefSeq"/>
        </authorList>
    </citation>
    <scope>IDENTIFICATION</scope>
    <source>
        <tissue evidence="2">Leaf</tissue>
    </source>
</reference>
<name>A0ABM0XXM2_CAMSA</name>
<dbReference type="PANTHER" id="PTHR27006">
    <property type="entry name" value="PROMASTIGOTE SURFACE ANTIGEN PROTEIN PSA"/>
    <property type="match status" value="1"/>
</dbReference>
<accession>A0ABM0XXM2</accession>
<dbReference type="InterPro" id="IPR011009">
    <property type="entry name" value="Kinase-like_dom_sf"/>
</dbReference>
<organism evidence="1 2">
    <name type="scientific">Camelina sativa</name>
    <name type="common">False flax</name>
    <name type="synonym">Myagrum sativum</name>
    <dbReference type="NCBI Taxonomy" id="90675"/>
    <lineage>
        <taxon>Eukaryota</taxon>
        <taxon>Viridiplantae</taxon>
        <taxon>Streptophyta</taxon>
        <taxon>Embryophyta</taxon>
        <taxon>Tracheophyta</taxon>
        <taxon>Spermatophyta</taxon>
        <taxon>Magnoliopsida</taxon>
        <taxon>eudicotyledons</taxon>
        <taxon>Gunneridae</taxon>
        <taxon>Pentapetalae</taxon>
        <taxon>rosids</taxon>
        <taxon>malvids</taxon>
        <taxon>Brassicales</taxon>
        <taxon>Brassicaceae</taxon>
        <taxon>Camelineae</taxon>
        <taxon>Camelina</taxon>
    </lineage>
</organism>
<dbReference type="PANTHER" id="PTHR27006:SF606">
    <property type="entry name" value="INTERLEUKIN-1 RECEPTOR-ASSOCIATED KINASE 4"/>
    <property type="match status" value="1"/>
</dbReference>
<dbReference type="Gene3D" id="1.10.510.10">
    <property type="entry name" value="Transferase(Phosphotransferase) domain 1"/>
    <property type="match status" value="1"/>
</dbReference>
<dbReference type="SUPFAM" id="SSF56112">
    <property type="entry name" value="Protein kinase-like (PK-like)"/>
    <property type="match status" value="1"/>
</dbReference>
<gene>
    <name evidence="2" type="primary">LOC104769852</name>
</gene>
<sequence length="137" mass="15232">MAVQVGIPGICVVISGNWGCSADGVWEFKVDSKLLSRAWRLWRNGSPLELVDPTISENCETEQVTRCIHIALLCVQRNPTDRPSLSTIHMMLINNSPIFYLILNNLDSSFQVKATKNEMATTLATLRTSPVPKPSMM</sequence>
<protein>
    <submittedName>
        <fullName evidence="2">Cysteine-rich receptor-like protein kinase 11</fullName>
    </submittedName>
</protein>
<proteinExistence type="predicted"/>